<dbReference type="Proteomes" id="UP001642409">
    <property type="component" value="Unassembled WGS sequence"/>
</dbReference>
<name>A0AA86TKU6_9EUKA</name>
<reference evidence="1" key="1">
    <citation type="submission" date="2023-06" db="EMBL/GenBank/DDBJ databases">
        <authorList>
            <person name="Kurt Z."/>
        </authorList>
    </citation>
    <scope>NUCLEOTIDE SEQUENCE</scope>
</reference>
<comment type="caution">
    <text evidence="1">The sequence shown here is derived from an EMBL/GenBank/DDBJ whole genome shotgun (WGS) entry which is preliminary data.</text>
</comment>
<evidence type="ECO:0000313" key="3">
    <source>
        <dbReference type="Proteomes" id="UP001642409"/>
    </source>
</evidence>
<dbReference type="EMBL" id="CATOUU010000227">
    <property type="protein sequence ID" value="CAI9921639.1"/>
    <property type="molecule type" value="Genomic_DNA"/>
</dbReference>
<dbReference type="EMBL" id="CAXDID020000391">
    <property type="protein sequence ID" value="CAL6086212.1"/>
    <property type="molecule type" value="Genomic_DNA"/>
</dbReference>
<accession>A0AA86TKU6</accession>
<dbReference type="AlphaFoldDB" id="A0AA86TKU6"/>
<organism evidence="1">
    <name type="scientific">Hexamita inflata</name>
    <dbReference type="NCBI Taxonomy" id="28002"/>
    <lineage>
        <taxon>Eukaryota</taxon>
        <taxon>Metamonada</taxon>
        <taxon>Diplomonadida</taxon>
        <taxon>Hexamitidae</taxon>
        <taxon>Hexamitinae</taxon>
        <taxon>Hexamita</taxon>
    </lineage>
</organism>
<evidence type="ECO:0000313" key="1">
    <source>
        <dbReference type="EMBL" id="CAI9921639.1"/>
    </source>
</evidence>
<reference evidence="2 3" key="2">
    <citation type="submission" date="2024-07" db="EMBL/GenBank/DDBJ databases">
        <authorList>
            <person name="Akdeniz Z."/>
        </authorList>
    </citation>
    <scope>NUCLEOTIDE SEQUENCE [LARGE SCALE GENOMIC DNA]</scope>
</reference>
<proteinExistence type="predicted"/>
<dbReference type="InterPro" id="IPR010736">
    <property type="entry name" value="SHIPPO-rpt"/>
</dbReference>
<gene>
    <name evidence="2" type="ORF">HINF_LOCUS63055</name>
    <name evidence="1" type="ORF">HINF_LOCUS9284</name>
</gene>
<sequence>MPQKITFDQLLENNSPECAMSLNQCKNILKRSRSPTKPTTKYETIKEIDTNLGPARYNCSGVRSVARNNSPKISFHLRQEIKITNENPSPNAYDKSYKVVDPEVTYAVLPKIKRQLMFEASKNCCPVGPGEYEPKKRANIQPGFTFPHKLEYGLAKNITEGADKYYEIDKFYSYQNEKGTKTLDTSVRFKVKENII</sequence>
<dbReference type="Pfam" id="PF07004">
    <property type="entry name" value="SHIPPO-rpt"/>
    <property type="match status" value="1"/>
</dbReference>
<protein>
    <submittedName>
        <fullName evidence="2">Hypothetical_protein</fullName>
    </submittedName>
</protein>
<evidence type="ECO:0000313" key="2">
    <source>
        <dbReference type="EMBL" id="CAL6086212.1"/>
    </source>
</evidence>
<keyword evidence="3" id="KW-1185">Reference proteome</keyword>